<evidence type="ECO:0000313" key="1">
    <source>
        <dbReference type="EnsemblPlants" id="TuG1812G0500001462.01.T01"/>
    </source>
</evidence>
<keyword evidence="2" id="KW-1185">Reference proteome</keyword>
<protein>
    <submittedName>
        <fullName evidence="1">Uncharacterized protein</fullName>
    </submittedName>
</protein>
<dbReference type="PANTHER" id="PTHR45125">
    <property type="entry name" value="F21J9.4-RELATED"/>
    <property type="match status" value="1"/>
</dbReference>
<accession>A0A8R7QDH6</accession>
<name>A0A8R7QDH6_TRIUA</name>
<dbReference type="PANTHER" id="PTHR45125:SF37">
    <property type="entry name" value="NO APICAL MERISTEM-ASSOCIATED C-TERMINAL DOMAIN-CONTAINING PROTEIN"/>
    <property type="match status" value="1"/>
</dbReference>
<reference evidence="2" key="1">
    <citation type="journal article" date="2013" name="Nature">
        <title>Draft genome of the wheat A-genome progenitor Triticum urartu.</title>
        <authorList>
            <person name="Ling H.Q."/>
            <person name="Zhao S."/>
            <person name="Liu D."/>
            <person name="Wang J."/>
            <person name="Sun H."/>
            <person name="Zhang C."/>
            <person name="Fan H."/>
            <person name="Li D."/>
            <person name="Dong L."/>
            <person name="Tao Y."/>
            <person name="Gao C."/>
            <person name="Wu H."/>
            <person name="Li Y."/>
            <person name="Cui Y."/>
            <person name="Guo X."/>
            <person name="Zheng S."/>
            <person name="Wang B."/>
            <person name="Yu K."/>
            <person name="Liang Q."/>
            <person name="Yang W."/>
            <person name="Lou X."/>
            <person name="Chen J."/>
            <person name="Feng M."/>
            <person name="Jian J."/>
            <person name="Zhang X."/>
            <person name="Luo G."/>
            <person name="Jiang Y."/>
            <person name="Liu J."/>
            <person name="Wang Z."/>
            <person name="Sha Y."/>
            <person name="Zhang B."/>
            <person name="Wu H."/>
            <person name="Tang D."/>
            <person name="Shen Q."/>
            <person name="Xue P."/>
            <person name="Zou S."/>
            <person name="Wang X."/>
            <person name="Liu X."/>
            <person name="Wang F."/>
            <person name="Yang Y."/>
            <person name="An X."/>
            <person name="Dong Z."/>
            <person name="Zhang K."/>
            <person name="Zhang X."/>
            <person name="Luo M.C."/>
            <person name="Dvorak J."/>
            <person name="Tong Y."/>
            <person name="Wang J."/>
            <person name="Yang H."/>
            <person name="Li Z."/>
            <person name="Wang D."/>
            <person name="Zhang A."/>
            <person name="Wang J."/>
        </authorList>
    </citation>
    <scope>NUCLEOTIDE SEQUENCE</scope>
    <source>
        <strain evidence="2">cv. G1812</strain>
    </source>
</reference>
<evidence type="ECO:0000313" key="2">
    <source>
        <dbReference type="Proteomes" id="UP000015106"/>
    </source>
</evidence>
<dbReference type="EnsemblPlants" id="TuG1812G0500001462.01.T01">
    <property type="protein sequence ID" value="TuG1812G0500001462.01.T01"/>
    <property type="gene ID" value="TuG1812G0500001462.01"/>
</dbReference>
<reference evidence="1" key="3">
    <citation type="submission" date="2022-06" db="UniProtKB">
        <authorList>
            <consortium name="EnsemblPlants"/>
        </authorList>
    </citation>
    <scope>IDENTIFICATION</scope>
</reference>
<dbReference type="Gramene" id="TuG1812G0500001462.01.T01">
    <property type="protein sequence ID" value="TuG1812G0500001462.01.T01"/>
    <property type="gene ID" value="TuG1812G0500001462.01"/>
</dbReference>
<proteinExistence type="predicted"/>
<dbReference type="AlphaFoldDB" id="A0A8R7QDH6"/>
<reference evidence="1" key="2">
    <citation type="submission" date="2018-03" db="EMBL/GenBank/DDBJ databases">
        <title>The Triticum urartu genome reveals the dynamic nature of wheat genome evolution.</title>
        <authorList>
            <person name="Ling H."/>
            <person name="Ma B."/>
            <person name="Shi X."/>
            <person name="Liu H."/>
            <person name="Dong L."/>
            <person name="Sun H."/>
            <person name="Cao Y."/>
            <person name="Gao Q."/>
            <person name="Zheng S."/>
            <person name="Li Y."/>
            <person name="Yu Y."/>
            <person name="Du H."/>
            <person name="Qi M."/>
            <person name="Li Y."/>
            <person name="Yu H."/>
            <person name="Cui Y."/>
            <person name="Wang N."/>
            <person name="Chen C."/>
            <person name="Wu H."/>
            <person name="Zhao Y."/>
            <person name="Zhang J."/>
            <person name="Li Y."/>
            <person name="Zhou W."/>
            <person name="Zhang B."/>
            <person name="Hu W."/>
            <person name="Eijk M."/>
            <person name="Tang J."/>
            <person name="Witsenboer H."/>
            <person name="Zhao S."/>
            <person name="Li Z."/>
            <person name="Zhang A."/>
            <person name="Wang D."/>
            <person name="Liang C."/>
        </authorList>
    </citation>
    <scope>NUCLEOTIDE SEQUENCE [LARGE SCALE GENOMIC DNA]</scope>
    <source>
        <strain evidence="1">cv. G1812</strain>
    </source>
</reference>
<sequence length="102" mass="11728">MPTPSDLSLNSLQGRWDVIKTHCGCWSGFLEKVRNAPPSDCTIDDYDCIACERFKQIAVSKRKPFLLQHCWNLLPENEKWRLRDQEALPKKGAPVNLEEDDA</sequence>
<dbReference type="Proteomes" id="UP000015106">
    <property type="component" value="Chromosome 5"/>
</dbReference>
<organism evidence="1 2">
    <name type="scientific">Triticum urartu</name>
    <name type="common">Red wild einkorn</name>
    <name type="synonym">Crithodium urartu</name>
    <dbReference type="NCBI Taxonomy" id="4572"/>
    <lineage>
        <taxon>Eukaryota</taxon>
        <taxon>Viridiplantae</taxon>
        <taxon>Streptophyta</taxon>
        <taxon>Embryophyta</taxon>
        <taxon>Tracheophyta</taxon>
        <taxon>Spermatophyta</taxon>
        <taxon>Magnoliopsida</taxon>
        <taxon>Liliopsida</taxon>
        <taxon>Poales</taxon>
        <taxon>Poaceae</taxon>
        <taxon>BOP clade</taxon>
        <taxon>Pooideae</taxon>
        <taxon>Triticodae</taxon>
        <taxon>Triticeae</taxon>
        <taxon>Triticinae</taxon>
        <taxon>Triticum</taxon>
    </lineage>
</organism>